<keyword evidence="5 9" id="KW-1133">Transmembrane helix</keyword>
<evidence type="ECO:0000256" key="4">
    <source>
        <dbReference type="ARBA" id="ARBA00022927"/>
    </source>
</evidence>
<keyword evidence="7 9" id="KW-0472">Membrane</keyword>
<dbReference type="RefSeq" id="WP_083047577.1">
    <property type="nucleotide sequence ID" value="NZ_CAXXQO010000003.1"/>
</dbReference>
<dbReference type="Pfam" id="PF02416">
    <property type="entry name" value="TatA_B_E"/>
    <property type="match status" value="1"/>
</dbReference>
<dbReference type="InterPro" id="IPR003369">
    <property type="entry name" value="TatA/B/E"/>
</dbReference>
<dbReference type="OrthoDB" id="9917161at2"/>
<dbReference type="EMBL" id="MWQY01000001">
    <property type="protein sequence ID" value="ORC38445.1"/>
    <property type="molecule type" value="Genomic_DNA"/>
</dbReference>
<evidence type="ECO:0000256" key="6">
    <source>
        <dbReference type="ARBA" id="ARBA00023010"/>
    </source>
</evidence>
<evidence type="ECO:0000256" key="1">
    <source>
        <dbReference type="ARBA" id="ARBA00004167"/>
    </source>
</evidence>
<keyword evidence="2" id="KW-0813">Transport</keyword>
<evidence type="ECO:0000256" key="7">
    <source>
        <dbReference type="ARBA" id="ARBA00023136"/>
    </source>
</evidence>
<evidence type="ECO:0000256" key="3">
    <source>
        <dbReference type="ARBA" id="ARBA00022692"/>
    </source>
</evidence>
<dbReference type="STRING" id="1963862.B4O97_01430"/>
<name>A0A1Y1S458_9SPIO</name>
<dbReference type="Proteomes" id="UP000192343">
    <property type="component" value="Unassembled WGS sequence"/>
</dbReference>
<gene>
    <name evidence="10" type="ORF">B4O97_01430</name>
</gene>
<evidence type="ECO:0000256" key="5">
    <source>
        <dbReference type="ARBA" id="ARBA00022989"/>
    </source>
</evidence>
<evidence type="ECO:0000256" key="2">
    <source>
        <dbReference type="ARBA" id="ARBA00022448"/>
    </source>
</evidence>
<keyword evidence="3 9" id="KW-0812">Transmembrane</keyword>
<sequence length="108" mass="12551">MGPAGLGFQEILLIGLLLLIFVRPEEIPAIFRRLGRIWAKAYYYYTLAKRELRNMEKEIGIEEEMKEIRAINARMRSEIANFDKAVEKTSRDGSDSRANRTEENSKEN</sequence>
<protein>
    <recommendedName>
        <fullName evidence="12">Twin arginine-targeting protein translocase TatB</fullName>
    </recommendedName>
</protein>
<evidence type="ECO:0008006" key="12">
    <source>
        <dbReference type="Google" id="ProtNLM"/>
    </source>
</evidence>
<dbReference type="AlphaFoldDB" id="A0A1Y1S458"/>
<comment type="caution">
    <text evidence="10">The sequence shown here is derived from an EMBL/GenBank/DDBJ whole genome shotgun (WGS) entry which is preliminary data.</text>
</comment>
<proteinExistence type="predicted"/>
<accession>A0A1Y1S458</accession>
<dbReference type="Gene3D" id="1.20.5.3310">
    <property type="match status" value="1"/>
</dbReference>
<feature type="region of interest" description="Disordered" evidence="8">
    <location>
        <begin position="84"/>
        <end position="108"/>
    </location>
</feature>
<feature type="transmembrane region" description="Helical" evidence="9">
    <location>
        <begin position="6"/>
        <end position="23"/>
    </location>
</feature>
<comment type="subcellular location">
    <subcellularLocation>
        <location evidence="1">Membrane</location>
        <topology evidence="1">Single-pass membrane protein</topology>
    </subcellularLocation>
</comment>
<keyword evidence="6" id="KW-0811">Translocation</keyword>
<evidence type="ECO:0000256" key="9">
    <source>
        <dbReference type="SAM" id="Phobius"/>
    </source>
</evidence>
<evidence type="ECO:0000313" key="11">
    <source>
        <dbReference type="Proteomes" id="UP000192343"/>
    </source>
</evidence>
<keyword evidence="4" id="KW-0653">Protein transport</keyword>
<keyword evidence="11" id="KW-1185">Reference proteome</keyword>
<reference evidence="10 11" key="1">
    <citation type="submission" date="2017-03" db="EMBL/GenBank/DDBJ databases">
        <title>Draft Genome sequence of Marispirochaeta sp. strain JC444.</title>
        <authorList>
            <person name="Shivani Y."/>
            <person name="Subhash Y."/>
            <person name="Sasikala C."/>
            <person name="Ramana C."/>
        </authorList>
    </citation>
    <scope>NUCLEOTIDE SEQUENCE [LARGE SCALE GENOMIC DNA]</scope>
    <source>
        <strain evidence="10 11">JC444</strain>
    </source>
</reference>
<evidence type="ECO:0000313" key="10">
    <source>
        <dbReference type="EMBL" id="ORC38445.1"/>
    </source>
</evidence>
<evidence type="ECO:0000256" key="8">
    <source>
        <dbReference type="SAM" id="MobiDB-lite"/>
    </source>
</evidence>
<organism evidence="10 11">
    <name type="scientific">Marispirochaeta aestuarii</name>
    <dbReference type="NCBI Taxonomy" id="1963862"/>
    <lineage>
        <taxon>Bacteria</taxon>
        <taxon>Pseudomonadati</taxon>
        <taxon>Spirochaetota</taxon>
        <taxon>Spirochaetia</taxon>
        <taxon>Spirochaetales</taxon>
        <taxon>Spirochaetaceae</taxon>
        <taxon>Marispirochaeta</taxon>
    </lineage>
</organism>